<reference evidence="6" key="1">
    <citation type="submission" date="2021-01" db="EMBL/GenBank/DDBJ databases">
        <authorList>
            <person name="Zhong Y.L."/>
        </authorList>
    </citation>
    <scope>NUCLEOTIDE SEQUENCE</scope>
    <source>
        <strain evidence="6">KCTC 23302</strain>
    </source>
</reference>
<evidence type="ECO:0000259" key="5">
    <source>
        <dbReference type="PROSITE" id="PS01124"/>
    </source>
</evidence>
<feature type="transmembrane region" description="Helical" evidence="4">
    <location>
        <begin position="12"/>
        <end position="31"/>
    </location>
</feature>
<feature type="domain" description="HTH araC/xylS-type" evidence="5">
    <location>
        <begin position="267"/>
        <end position="369"/>
    </location>
</feature>
<feature type="transmembrane region" description="Helical" evidence="4">
    <location>
        <begin position="102"/>
        <end position="120"/>
    </location>
</feature>
<dbReference type="AlphaFoldDB" id="A0A936ZQ82"/>
<evidence type="ECO:0000256" key="2">
    <source>
        <dbReference type="ARBA" id="ARBA00023125"/>
    </source>
</evidence>
<keyword evidence="4" id="KW-1133">Transmembrane helix</keyword>
<sequence>MEQNLTPSFDTWTSMFLLVSSLGFFLSIILSINKNGRANNLPIILLISGFSFILVQYVFFWTKYESLYPYVYFFDSSWYLAFGPLLYSYIIRFYRESFRIKWYHFLPAMISFLLNGYYLIMSNGFQNLDQYRGDILFSIFWPLRSPWLPALSLIIYVITIRDFISFYKNDKSSQYEVLRKKWSHLLLNLFSVFIISYISYYVLVKFSFFNVGWDYTISFSMTISIYAIGYMVYKEPSIFNGELLSNLFLKETINGELTGTTKDEFYDKLLSYITQNKPYLDNNLRLVQLADKIGFSTHTLSKLINEKARKNFNQFINEYRLEEARKLLLEDSESSIKTIYFDVGFNNKATFNTAFKNKYNCTPSEYKKKYLEVQDK</sequence>
<dbReference type="InterPro" id="IPR009057">
    <property type="entry name" value="Homeodomain-like_sf"/>
</dbReference>
<keyword evidence="4" id="KW-0472">Membrane</keyword>
<organism evidence="6 7">
    <name type="scientific">Aquimarina mytili</name>
    <dbReference type="NCBI Taxonomy" id="874423"/>
    <lineage>
        <taxon>Bacteria</taxon>
        <taxon>Pseudomonadati</taxon>
        <taxon>Bacteroidota</taxon>
        <taxon>Flavobacteriia</taxon>
        <taxon>Flavobacteriales</taxon>
        <taxon>Flavobacteriaceae</taxon>
        <taxon>Aquimarina</taxon>
    </lineage>
</organism>
<dbReference type="EMBL" id="JAERQJ010000003">
    <property type="protein sequence ID" value="MBL0683417.1"/>
    <property type="molecule type" value="Genomic_DNA"/>
</dbReference>
<name>A0A936ZQ82_9FLAO</name>
<accession>A0A936ZQ82</accession>
<evidence type="ECO:0000313" key="6">
    <source>
        <dbReference type="EMBL" id="MBL0683417.1"/>
    </source>
</evidence>
<feature type="transmembrane region" description="Helical" evidence="4">
    <location>
        <begin position="185"/>
        <end position="203"/>
    </location>
</feature>
<dbReference type="GO" id="GO:0003700">
    <property type="term" value="F:DNA-binding transcription factor activity"/>
    <property type="evidence" value="ECO:0007669"/>
    <property type="project" value="InterPro"/>
</dbReference>
<feature type="transmembrane region" description="Helical" evidence="4">
    <location>
        <begin position="43"/>
        <end position="61"/>
    </location>
</feature>
<evidence type="ECO:0000256" key="4">
    <source>
        <dbReference type="SAM" id="Phobius"/>
    </source>
</evidence>
<dbReference type="Proteomes" id="UP000651057">
    <property type="component" value="Unassembled WGS sequence"/>
</dbReference>
<keyword evidence="3" id="KW-0804">Transcription</keyword>
<dbReference type="PANTHER" id="PTHR43280:SF2">
    <property type="entry name" value="HTH-TYPE TRANSCRIPTIONAL REGULATOR EXSA"/>
    <property type="match status" value="1"/>
</dbReference>
<comment type="caution">
    <text evidence="6">The sequence shown here is derived from an EMBL/GenBank/DDBJ whole genome shotgun (WGS) entry which is preliminary data.</text>
</comment>
<dbReference type="Gene3D" id="1.10.10.60">
    <property type="entry name" value="Homeodomain-like"/>
    <property type="match status" value="2"/>
</dbReference>
<evidence type="ECO:0000256" key="1">
    <source>
        <dbReference type="ARBA" id="ARBA00023015"/>
    </source>
</evidence>
<feature type="transmembrane region" description="Helical" evidence="4">
    <location>
        <begin position="67"/>
        <end position="90"/>
    </location>
</feature>
<keyword evidence="2" id="KW-0238">DNA-binding</keyword>
<evidence type="ECO:0000256" key="3">
    <source>
        <dbReference type="ARBA" id="ARBA00023163"/>
    </source>
</evidence>
<evidence type="ECO:0000313" key="7">
    <source>
        <dbReference type="Proteomes" id="UP000651057"/>
    </source>
</evidence>
<dbReference type="Pfam" id="PF12833">
    <property type="entry name" value="HTH_18"/>
    <property type="match status" value="1"/>
</dbReference>
<keyword evidence="1" id="KW-0805">Transcription regulation</keyword>
<dbReference type="RefSeq" id="WP_201918405.1">
    <property type="nucleotide sequence ID" value="NZ_BAABAX010000005.1"/>
</dbReference>
<dbReference type="GO" id="GO:0043565">
    <property type="term" value="F:sequence-specific DNA binding"/>
    <property type="evidence" value="ECO:0007669"/>
    <property type="project" value="InterPro"/>
</dbReference>
<proteinExistence type="predicted"/>
<feature type="transmembrane region" description="Helical" evidence="4">
    <location>
        <begin position="147"/>
        <end position="164"/>
    </location>
</feature>
<dbReference type="InterPro" id="IPR018060">
    <property type="entry name" value="HTH_AraC"/>
</dbReference>
<dbReference type="SUPFAM" id="SSF46689">
    <property type="entry name" value="Homeodomain-like"/>
    <property type="match status" value="1"/>
</dbReference>
<dbReference type="SMART" id="SM00342">
    <property type="entry name" value="HTH_ARAC"/>
    <property type="match status" value="1"/>
</dbReference>
<protein>
    <submittedName>
        <fullName evidence="6">AraC family transcriptional regulator</fullName>
    </submittedName>
</protein>
<dbReference type="PROSITE" id="PS01124">
    <property type="entry name" value="HTH_ARAC_FAMILY_2"/>
    <property type="match status" value="1"/>
</dbReference>
<gene>
    <name evidence="6" type="ORF">JJQ60_07810</name>
</gene>
<feature type="transmembrane region" description="Helical" evidence="4">
    <location>
        <begin position="215"/>
        <end position="233"/>
    </location>
</feature>
<keyword evidence="4" id="KW-0812">Transmembrane</keyword>
<keyword evidence="7" id="KW-1185">Reference proteome</keyword>
<dbReference type="PANTHER" id="PTHR43280">
    <property type="entry name" value="ARAC-FAMILY TRANSCRIPTIONAL REGULATOR"/>
    <property type="match status" value="1"/>
</dbReference>